<sequence>RIMPKGKIYTLNLTKIELQAAFVACSCYAPKDVGWKQKAQSRAARKLEEAYLRMELL</sequence>
<protein>
    <recommendedName>
        <fullName evidence="2">DRBM domain-containing protein</fullName>
    </recommendedName>
</protein>
<proteinExistence type="predicted"/>
<dbReference type="AlphaFoldDB" id="A0A0F9ETY3"/>
<organism evidence="1">
    <name type="scientific">marine sediment metagenome</name>
    <dbReference type="NCBI Taxonomy" id="412755"/>
    <lineage>
        <taxon>unclassified sequences</taxon>
        <taxon>metagenomes</taxon>
        <taxon>ecological metagenomes</taxon>
    </lineage>
</organism>
<gene>
    <name evidence="1" type="ORF">LCGC14_2033340</name>
</gene>
<accession>A0A0F9ETY3</accession>
<comment type="caution">
    <text evidence="1">The sequence shown here is derived from an EMBL/GenBank/DDBJ whole genome shotgun (WGS) entry which is preliminary data.</text>
</comment>
<name>A0A0F9ETY3_9ZZZZ</name>
<reference evidence="1" key="1">
    <citation type="journal article" date="2015" name="Nature">
        <title>Complex archaea that bridge the gap between prokaryotes and eukaryotes.</title>
        <authorList>
            <person name="Spang A."/>
            <person name="Saw J.H."/>
            <person name="Jorgensen S.L."/>
            <person name="Zaremba-Niedzwiedzka K."/>
            <person name="Martijn J."/>
            <person name="Lind A.E."/>
            <person name="van Eijk R."/>
            <person name="Schleper C."/>
            <person name="Guy L."/>
            <person name="Ettema T.J."/>
        </authorList>
    </citation>
    <scope>NUCLEOTIDE SEQUENCE</scope>
</reference>
<feature type="non-terminal residue" evidence="1">
    <location>
        <position position="1"/>
    </location>
</feature>
<evidence type="ECO:0000313" key="1">
    <source>
        <dbReference type="EMBL" id="KKL77588.1"/>
    </source>
</evidence>
<dbReference type="EMBL" id="LAZR01023709">
    <property type="protein sequence ID" value="KKL77588.1"/>
    <property type="molecule type" value="Genomic_DNA"/>
</dbReference>
<evidence type="ECO:0008006" key="2">
    <source>
        <dbReference type="Google" id="ProtNLM"/>
    </source>
</evidence>